<dbReference type="Gene3D" id="3.90.550.10">
    <property type="entry name" value="Spore Coat Polysaccharide Biosynthesis Protein SpsA, Chain A"/>
    <property type="match status" value="1"/>
</dbReference>
<dbReference type="PANTHER" id="PTHR43179:SF7">
    <property type="entry name" value="RHAMNOSYLTRANSFERASE WBBL"/>
    <property type="match status" value="1"/>
</dbReference>
<gene>
    <name evidence="2" type="ORF">ABEG20_08105</name>
</gene>
<proteinExistence type="predicted"/>
<dbReference type="EMBL" id="CP157485">
    <property type="protein sequence ID" value="XBO49561.1"/>
    <property type="molecule type" value="Genomic_DNA"/>
</dbReference>
<name>A0AAU7KA23_9SPHI</name>
<reference evidence="2" key="1">
    <citation type="submission" date="2024-05" db="EMBL/GenBank/DDBJ databases">
        <authorList>
            <person name="Kim S."/>
            <person name="Heo J."/>
            <person name="Choi H."/>
            <person name="Choi Y."/>
            <person name="Kwon S.-W."/>
            <person name="Kim Y."/>
        </authorList>
    </citation>
    <scope>NUCLEOTIDE SEQUENCE</scope>
    <source>
        <strain evidence="2">KACC 23697</strain>
    </source>
</reference>
<keyword evidence="2" id="KW-0808">Transferase</keyword>
<dbReference type="SUPFAM" id="SSF53448">
    <property type="entry name" value="Nucleotide-diphospho-sugar transferases"/>
    <property type="match status" value="1"/>
</dbReference>
<dbReference type="AlphaFoldDB" id="A0AAU7KA23"/>
<dbReference type="GO" id="GO:0016757">
    <property type="term" value="F:glycosyltransferase activity"/>
    <property type="evidence" value="ECO:0007669"/>
    <property type="project" value="UniProtKB-KW"/>
</dbReference>
<dbReference type="RefSeq" id="WP_406826874.1">
    <property type="nucleotide sequence ID" value="NZ_CP157485.1"/>
</dbReference>
<sequence>MVDVLIPFFNKSELTIQCLDAIIRAMTFNCVLVVVDDGSDAHECEKVLSYLNRCEATFKFIKKEVNEGFKKTVREGMRHCESKYVILLNNDTIPAMAFDSKLIEVLERFTDVKAVGPVSNHPTDLFQFREALQHLRFEFPSPTDDQKQLLNSAASGLKKGFTYTSYLTGMCFAINRQFFEEIGIFDDVYEHGYFEDLDLCCQIRKIAYKLAIVEDCFVFHYGHSTYRQKATEEKHRIIWRNFDKFTERWSHMAGHQELLLKMEFAGKHDPI</sequence>
<keyword evidence="2" id="KW-0328">Glycosyltransferase</keyword>
<dbReference type="Pfam" id="PF00535">
    <property type="entry name" value="Glycos_transf_2"/>
    <property type="match status" value="1"/>
</dbReference>
<dbReference type="PANTHER" id="PTHR43179">
    <property type="entry name" value="RHAMNOSYLTRANSFERASE WBBL"/>
    <property type="match status" value="1"/>
</dbReference>
<protein>
    <submittedName>
        <fullName evidence="2">Glycosyltransferase</fullName>
        <ecNumber evidence="2">2.4.-.-</ecNumber>
    </submittedName>
</protein>
<feature type="domain" description="Glycosyltransferase 2-like" evidence="1">
    <location>
        <begin position="4"/>
        <end position="182"/>
    </location>
</feature>
<dbReference type="InterPro" id="IPR001173">
    <property type="entry name" value="Glyco_trans_2-like"/>
</dbReference>
<dbReference type="EC" id="2.4.-.-" evidence="2"/>
<accession>A0AAU7KA23</accession>
<evidence type="ECO:0000259" key="1">
    <source>
        <dbReference type="Pfam" id="PF00535"/>
    </source>
</evidence>
<evidence type="ECO:0000313" key="2">
    <source>
        <dbReference type="EMBL" id="XBO49561.1"/>
    </source>
</evidence>
<organism evidence="2">
    <name type="scientific">Pedobacter sp. KACC 23697</name>
    <dbReference type="NCBI Taxonomy" id="3149230"/>
    <lineage>
        <taxon>Bacteria</taxon>
        <taxon>Pseudomonadati</taxon>
        <taxon>Bacteroidota</taxon>
        <taxon>Sphingobacteriia</taxon>
        <taxon>Sphingobacteriales</taxon>
        <taxon>Sphingobacteriaceae</taxon>
        <taxon>Pedobacter</taxon>
    </lineage>
</organism>
<dbReference type="InterPro" id="IPR029044">
    <property type="entry name" value="Nucleotide-diphossugar_trans"/>
</dbReference>